<keyword evidence="1" id="KW-0812">Transmembrane</keyword>
<feature type="transmembrane region" description="Helical" evidence="1">
    <location>
        <begin position="134"/>
        <end position="159"/>
    </location>
</feature>
<proteinExistence type="predicted"/>
<dbReference type="PANTHER" id="PTHR16172">
    <property type="entry name" value="MAJOR FACILITATOR SUPERFAMILY DOMAIN-CONTAINING PROTEIN 6-LIKE"/>
    <property type="match status" value="1"/>
</dbReference>
<dbReference type="OrthoDB" id="2281380at2759"/>
<evidence type="ECO:0000313" key="2">
    <source>
        <dbReference type="EMBL" id="GAN01253.1"/>
    </source>
</evidence>
<accession>A0A0C9MH44</accession>
<keyword evidence="1" id="KW-1133">Transmembrane helix</keyword>
<dbReference type="PANTHER" id="PTHR16172:SF41">
    <property type="entry name" value="MAJOR FACILITATOR SUPERFAMILY DOMAIN-CONTAINING PROTEIN 6-LIKE"/>
    <property type="match status" value="1"/>
</dbReference>
<dbReference type="Gene3D" id="1.20.1250.20">
    <property type="entry name" value="MFS general substrate transporter like domains"/>
    <property type="match status" value="1"/>
</dbReference>
<dbReference type="SUPFAM" id="SSF103473">
    <property type="entry name" value="MFS general substrate transporter"/>
    <property type="match status" value="2"/>
</dbReference>
<feature type="transmembrane region" description="Helical" evidence="1">
    <location>
        <begin position="98"/>
        <end position="114"/>
    </location>
</feature>
<feature type="transmembrane region" description="Helical" evidence="1">
    <location>
        <begin position="64"/>
        <end position="86"/>
    </location>
</feature>
<keyword evidence="1" id="KW-0472">Membrane</keyword>
<evidence type="ECO:0008006" key="4">
    <source>
        <dbReference type="Google" id="ProtNLM"/>
    </source>
</evidence>
<feature type="transmembrane region" description="Helical" evidence="1">
    <location>
        <begin position="464"/>
        <end position="482"/>
    </location>
</feature>
<sequence length="557" mass="62435">MLYWPKLLITAFAITNTLEAFIPLYLVNQLQLTALQAACLVALVYLLRLVSGVWTAVVDQRPHMYGFLISLLTTVSSIAFIILLSLTSTLYADLKTHWMWTLLVICTVCNGLFYQPLGTLIDSAIIKTLGDYRVLFYGSYVRWSKTTTIVMTGGIGLLISTMTEDRYLDIILIGVYTIGMVLLLVIALVFTAVEPANASQLDISDEQAPLMLKNALFLTADQNNLVAYRPYSIFGEQLSHISEEDASQLDRMFTREDSLRPMDSYDSNAPSFYSRNSYMSGRSGLQMDPEDTNANYLSMTLVPTVPANALALLPLPTPTDPLVAFFSCMRSHQDTTDDELVAGGYYYGQPQPQNQKVNQWKTQTLSVTMLLLGIANALLNTFLFVYVYSFMEMSLYIISCLIMIHMTCEMIVAYIIEKWFIHGLNLTLITTSVHITLIICAILYPCLKPDSVATHVSLLVLQALQAYSVYIAIAFQLVWLSGADQVNLIHWSQYERMKQRSKISALYSSIGPALGVMLAGYILQSDQSMEDYTLIFKCCVALFSLSFVVSWGWTSEE</sequence>
<evidence type="ECO:0000256" key="1">
    <source>
        <dbReference type="SAM" id="Phobius"/>
    </source>
</evidence>
<gene>
    <name evidence="2" type="ORF">MAM1_0006c00685</name>
</gene>
<name>A0A0C9MH44_9FUNG</name>
<dbReference type="InterPro" id="IPR036259">
    <property type="entry name" value="MFS_trans_sf"/>
</dbReference>
<organism evidence="2">
    <name type="scientific">Mucor ambiguus</name>
    <dbReference type="NCBI Taxonomy" id="91626"/>
    <lineage>
        <taxon>Eukaryota</taxon>
        <taxon>Fungi</taxon>
        <taxon>Fungi incertae sedis</taxon>
        <taxon>Mucoromycota</taxon>
        <taxon>Mucoromycotina</taxon>
        <taxon>Mucoromycetes</taxon>
        <taxon>Mucorales</taxon>
        <taxon>Mucorineae</taxon>
        <taxon>Mucoraceae</taxon>
        <taxon>Mucor</taxon>
    </lineage>
</organism>
<feature type="transmembrane region" description="Helical" evidence="1">
    <location>
        <begin position="534"/>
        <end position="553"/>
    </location>
</feature>
<dbReference type="InterPro" id="IPR051717">
    <property type="entry name" value="MFS_MFSD6"/>
</dbReference>
<dbReference type="AlphaFoldDB" id="A0A0C9MH44"/>
<reference evidence="2" key="1">
    <citation type="submission" date="2014-09" db="EMBL/GenBank/DDBJ databases">
        <title>Draft genome sequence of an oleaginous Mucoromycotina fungus Mucor ambiguus NBRC6742.</title>
        <authorList>
            <person name="Takeda I."/>
            <person name="Yamane N."/>
            <person name="Morita T."/>
            <person name="Tamano K."/>
            <person name="Machida M."/>
            <person name="Baker S."/>
            <person name="Koike H."/>
        </authorList>
    </citation>
    <scope>NUCLEOTIDE SEQUENCE</scope>
    <source>
        <strain evidence="2">NBRC 6742</strain>
    </source>
</reference>
<dbReference type="EMBL" id="DF836295">
    <property type="protein sequence ID" value="GAN01253.1"/>
    <property type="molecule type" value="Genomic_DNA"/>
</dbReference>
<evidence type="ECO:0000313" key="3">
    <source>
        <dbReference type="Proteomes" id="UP000053815"/>
    </source>
</evidence>
<feature type="transmembrane region" description="Helical" evidence="1">
    <location>
        <begin position="30"/>
        <end position="57"/>
    </location>
</feature>
<protein>
    <recommendedName>
        <fullName evidence="4">Major facilitator superfamily associated domain-containing protein</fullName>
    </recommendedName>
</protein>
<keyword evidence="3" id="KW-1185">Reference proteome</keyword>
<feature type="transmembrane region" description="Helical" evidence="1">
    <location>
        <begin position="365"/>
        <end position="388"/>
    </location>
</feature>
<feature type="transmembrane region" description="Helical" evidence="1">
    <location>
        <begin position="394"/>
        <end position="416"/>
    </location>
</feature>
<feature type="transmembrane region" description="Helical" evidence="1">
    <location>
        <begin position="423"/>
        <end position="444"/>
    </location>
</feature>
<feature type="transmembrane region" description="Helical" evidence="1">
    <location>
        <begin position="503"/>
        <end position="522"/>
    </location>
</feature>
<dbReference type="GO" id="GO:0016020">
    <property type="term" value="C:membrane"/>
    <property type="evidence" value="ECO:0007669"/>
    <property type="project" value="TreeGrafter"/>
</dbReference>
<dbReference type="Proteomes" id="UP000053815">
    <property type="component" value="Unassembled WGS sequence"/>
</dbReference>
<feature type="transmembrane region" description="Helical" evidence="1">
    <location>
        <begin position="171"/>
        <end position="193"/>
    </location>
</feature>